<dbReference type="InterPro" id="IPR013083">
    <property type="entry name" value="Znf_RING/FYVE/PHD"/>
</dbReference>
<dbReference type="PANTHER" id="PTHR15710">
    <property type="entry name" value="E3 UBIQUITIN-PROTEIN LIGASE PRAJA"/>
    <property type="match status" value="1"/>
</dbReference>
<evidence type="ECO:0000256" key="2">
    <source>
        <dbReference type="ARBA" id="ARBA00012483"/>
    </source>
</evidence>
<feature type="domain" description="RING-type" evidence="9">
    <location>
        <begin position="165"/>
        <end position="206"/>
    </location>
</feature>
<evidence type="ECO:0000313" key="11">
    <source>
        <dbReference type="Proteomes" id="UP001177140"/>
    </source>
</evidence>
<dbReference type="GO" id="GO:0005737">
    <property type="term" value="C:cytoplasm"/>
    <property type="evidence" value="ECO:0007669"/>
    <property type="project" value="TreeGrafter"/>
</dbReference>
<gene>
    <name evidence="10" type="ORF">MKW94_014548</name>
</gene>
<sequence>MDSNRYFWCYNCSRFVKGVGVCPECNYGFVEEIETPSLSTHTEYPRVRRFVTDINTKYRFLRRRNREKHHPRFSNLVIVIREGNGVSGENSDSYELYYDDGSGLQPCSSATHDFFIDSGSDVLTRIIRRAESNGRSDHQRALKEAVESMPVIEISDCHITNESDCGVCSEVFELGSEAREMPCKHMYHAECILPWLSLKNSCPVCRFKLPPCGFNTPGAPRVILSESITDGDRSAIKRVFQNVISFFRGNSSSSSSGPSTGNWLIVAAYIGIDYAKFYSYFSFGSKFMHYMRL</sequence>
<keyword evidence="6" id="KW-0833">Ubl conjugation pathway</keyword>
<dbReference type="Gene3D" id="3.30.40.10">
    <property type="entry name" value="Zinc/RING finger domain, C3HC4 (zinc finger)"/>
    <property type="match status" value="1"/>
</dbReference>
<keyword evidence="5 8" id="KW-0863">Zinc-finger</keyword>
<dbReference type="GO" id="GO:0008270">
    <property type="term" value="F:zinc ion binding"/>
    <property type="evidence" value="ECO:0007669"/>
    <property type="project" value="UniProtKB-KW"/>
</dbReference>
<evidence type="ECO:0000256" key="8">
    <source>
        <dbReference type="PROSITE-ProRule" id="PRU00175"/>
    </source>
</evidence>
<comment type="caution">
    <text evidence="10">The sequence shown here is derived from an EMBL/GenBank/DDBJ whole genome shotgun (WGS) entry which is preliminary data.</text>
</comment>
<evidence type="ECO:0000256" key="7">
    <source>
        <dbReference type="ARBA" id="ARBA00022833"/>
    </source>
</evidence>
<dbReference type="EMBL" id="JAJJMA010195119">
    <property type="protein sequence ID" value="MCL7038884.1"/>
    <property type="molecule type" value="Genomic_DNA"/>
</dbReference>
<evidence type="ECO:0000256" key="3">
    <source>
        <dbReference type="ARBA" id="ARBA00022679"/>
    </source>
</evidence>
<dbReference type="FunFam" id="3.30.40.10:FF:000022">
    <property type="entry name" value="E3 ubiquitin-protein ligase RING1-like"/>
    <property type="match status" value="1"/>
</dbReference>
<dbReference type="Proteomes" id="UP001177140">
    <property type="component" value="Unassembled WGS sequence"/>
</dbReference>
<dbReference type="PROSITE" id="PS50089">
    <property type="entry name" value="ZF_RING_2"/>
    <property type="match status" value="1"/>
</dbReference>
<dbReference type="EC" id="2.3.2.27" evidence="2"/>
<reference evidence="10" key="1">
    <citation type="submission" date="2022-03" db="EMBL/GenBank/DDBJ databases">
        <title>A functionally conserved STORR gene fusion in Papaver species that diverged 16.8 million years ago.</title>
        <authorList>
            <person name="Catania T."/>
        </authorList>
    </citation>
    <scope>NUCLEOTIDE SEQUENCE</scope>
    <source>
        <strain evidence="10">S-191538</strain>
    </source>
</reference>
<evidence type="ECO:0000256" key="1">
    <source>
        <dbReference type="ARBA" id="ARBA00000900"/>
    </source>
</evidence>
<evidence type="ECO:0000259" key="9">
    <source>
        <dbReference type="PROSITE" id="PS50089"/>
    </source>
</evidence>
<comment type="catalytic activity">
    <reaction evidence="1">
        <text>S-ubiquitinyl-[E2 ubiquitin-conjugating enzyme]-L-cysteine + [acceptor protein]-L-lysine = [E2 ubiquitin-conjugating enzyme]-L-cysteine + N(6)-ubiquitinyl-[acceptor protein]-L-lysine.</text>
        <dbReference type="EC" id="2.3.2.27"/>
    </reaction>
</comment>
<name>A0AA41VCV0_PAPNU</name>
<keyword evidence="7" id="KW-0862">Zinc</keyword>
<keyword evidence="4" id="KW-0479">Metal-binding</keyword>
<accession>A0AA41VCV0</accession>
<keyword evidence="3" id="KW-0808">Transferase</keyword>
<evidence type="ECO:0000256" key="5">
    <source>
        <dbReference type="ARBA" id="ARBA00022771"/>
    </source>
</evidence>
<organism evidence="10 11">
    <name type="scientific">Papaver nudicaule</name>
    <name type="common">Iceland poppy</name>
    <dbReference type="NCBI Taxonomy" id="74823"/>
    <lineage>
        <taxon>Eukaryota</taxon>
        <taxon>Viridiplantae</taxon>
        <taxon>Streptophyta</taxon>
        <taxon>Embryophyta</taxon>
        <taxon>Tracheophyta</taxon>
        <taxon>Spermatophyta</taxon>
        <taxon>Magnoliopsida</taxon>
        <taxon>Ranunculales</taxon>
        <taxon>Papaveraceae</taxon>
        <taxon>Papaveroideae</taxon>
        <taxon>Papaver</taxon>
    </lineage>
</organism>
<proteinExistence type="predicted"/>
<dbReference type="GO" id="GO:0016567">
    <property type="term" value="P:protein ubiquitination"/>
    <property type="evidence" value="ECO:0007669"/>
    <property type="project" value="TreeGrafter"/>
</dbReference>
<evidence type="ECO:0000256" key="6">
    <source>
        <dbReference type="ARBA" id="ARBA00022786"/>
    </source>
</evidence>
<keyword evidence="11" id="KW-1185">Reference proteome</keyword>
<protein>
    <recommendedName>
        <fullName evidence="2">RING-type E3 ubiquitin transferase</fullName>
        <ecNumber evidence="2">2.3.2.27</ecNumber>
    </recommendedName>
</protein>
<dbReference type="SUPFAM" id="SSF57850">
    <property type="entry name" value="RING/U-box"/>
    <property type="match status" value="1"/>
</dbReference>
<dbReference type="InterPro" id="IPR001841">
    <property type="entry name" value="Znf_RING"/>
</dbReference>
<evidence type="ECO:0000313" key="10">
    <source>
        <dbReference type="EMBL" id="MCL7038884.1"/>
    </source>
</evidence>
<dbReference type="AlphaFoldDB" id="A0AA41VCV0"/>
<dbReference type="Pfam" id="PF13639">
    <property type="entry name" value="zf-RING_2"/>
    <property type="match status" value="1"/>
</dbReference>
<dbReference type="PANTHER" id="PTHR15710:SF217">
    <property type="entry name" value="E3 UBIQUITIN-PROTEIN LIGASE RDUF2"/>
    <property type="match status" value="1"/>
</dbReference>
<evidence type="ECO:0000256" key="4">
    <source>
        <dbReference type="ARBA" id="ARBA00022723"/>
    </source>
</evidence>
<dbReference type="SMART" id="SM00184">
    <property type="entry name" value="RING"/>
    <property type="match status" value="1"/>
</dbReference>
<dbReference type="GO" id="GO:0061630">
    <property type="term" value="F:ubiquitin protein ligase activity"/>
    <property type="evidence" value="ECO:0007669"/>
    <property type="project" value="UniProtKB-EC"/>
</dbReference>